<dbReference type="GO" id="GO:0005634">
    <property type="term" value="C:nucleus"/>
    <property type="evidence" value="ECO:0007669"/>
    <property type="project" value="UniProtKB-SubCell"/>
</dbReference>
<dbReference type="Gene3D" id="3.90.1410.10">
    <property type="entry name" value="set domain protein methyltransferase, domain 1"/>
    <property type="match status" value="1"/>
</dbReference>
<keyword evidence="1" id="KW-0489">Methyltransferase</keyword>
<organism evidence="6 7">
    <name type="scientific">Rhodotorula paludigena</name>
    <dbReference type="NCBI Taxonomy" id="86838"/>
    <lineage>
        <taxon>Eukaryota</taxon>
        <taxon>Fungi</taxon>
        <taxon>Dikarya</taxon>
        <taxon>Basidiomycota</taxon>
        <taxon>Pucciniomycotina</taxon>
        <taxon>Microbotryomycetes</taxon>
        <taxon>Sporidiobolales</taxon>
        <taxon>Sporidiobolaceae</taxon>
        <taxon>Rhodotorula</taxon>
    </lineage>
</organism>
<dbReference type="InterPro" id="IPR036464">
    <property type="entry name" value="Rubisco_LSMT_subst-bd_sf"/>
</dbReference>
<keyword evidence="7" id="KW-1185">Reference proteome</keyword>
<gene>
    <name evidence="6" type="ORF">Rhopal_006632-T1</name>
</gene>
<dbReference type="GO" id="GO:0016279">
    <property type="term" value="F:protein-lysine N-methyltransferase activity"/>
    <property type="evidence" value="ECO:0007669"/>
    <property type="project" value="UniProtKB-UniRule"/>
</dbReference>
<evidence type="ECO:0000256" key="3">
    <source>
        <dbReference type="ARBA" id="ARBA00022691"/>
    </source>
</evidence>
<feature type="compositionally biased region" description="Acidic residues" evidence="4">
    <location>
        <begin position="185"/>
        <end position="208"/>
    </location>
</feature>
<dbReference type="InterPro" id="IPR046341">
    <property type="entry name" value="SET_dom_sf"/>
</dbReference>
<dbReference type="SUPFAM" id="SSF81822">
    <property type="entry name" value="RuBisCo LSMT C-terminal, substrate-binding domain"/>
    <property type="match status" value="1"/>
</dbReference>
<dbReference type="InterPro" id="IPR050600">
    <property type="entry name" value="SETD3_SETD6_MTase"/>
</dbReference>
<keyword evidence="3" id="KW-0949">S-adenosyl-L-methionine</keyword>
<accession>A0AAV5GLU1</accession>
<dbReference type="AlphaFoldDB" id="A0AAV5GLU1"/>
<dbReference type="InterPro" id="IPR015353">
    <property type="entry name" value="Rubisco_LSMT_subst-bd"/>
</dbReference>
<dbReference type="Gene3D" id="3.90.1420.10">
    <property type="entry name" value="Rubisco LSMT, substrate-binding domain"/>
    <property type="match status" value="1"/>
</dbReference>
<proteinExistence type="predicted"/>
<dbReference type="SUPFAM" id="SSF82199">
    <property type="entry name" value="SET domain"/>
    <property type="match status" value="1"/>
</dbReference>
<name>A0AAV5GLU1_9BASI</name>
<evidence type="ECO:0000256" key="2">
    <source>
        <dbReference type="ARBA" id="ARBA00022679"/>
    </source>
</evidence>
<dbReference type="InterPro" id="IPR001214">
    <property type="entry name" value="SET_dom"/>
</dbReference>
<evidence type="ECO:0000313" key="6">
    <source>
        <dbReference type="EMBL" id="GJN93575.1"/>
    </source>
</evidence>
<keyword evidence="2" id="KW-0808">Transferase</keyword>
<feature type="region of interest" description="Disordered" evidence="4">
    <location>
        <begin position="180"/>
        <end position="208"/>
    </location>
</feature>
<feature type="region of interest" description="Disordered" evidence="4">
    <location>
        <begin position="433"/>
        <end position="473"/>
    </location>
</feature>
<dbReference type="PANTHER" id="PTHR13271">
    <property type="entry name" value="UNCHARACTERIZED PUTATIVE METHYLTRANSFERASE"/>
    <property type="match status" value="1"/>
</dbReference>
<evidence type="ECO:0000259" key="5">
    <source>
        <dbReference type="PROSITE" id="PS50280"/>
    </source>
</evidence>
<reference evidence="6 7" key="1">
    <citation type="submission" date="2021-12" db="EMBL/GenBank/DDBJ databases">
        <title>High titer production of polyol ester of fatty acids by Rhodotorula paludigena BS15 towards product separation-free biomass refinery.</title>
        <authorList>
            <person name="Mano J."/>
            <person name="Ono H."/>
            <person name="Tanaka T."/>
            <person name="Naito K."/>
            <person name="Sushida H."/>
            <person name="Ike M."/>
            <person name="Tokuyasu K."/>
            <person name="Kitaoka M."/>
        </authorList>
    </citation>
    <scope>NUCLEOTIDE SEQUENCE [LARGE SCALE GENOMIC DNA]</scope>
    <source>
        <strain evidence="6 7">BS15</strain>
    </source>
</reference>
<protein>
    <recommendedName>
        <fullName evidence="5">SET domain-containing protein</fullName>
    </recommendedName>
</protein>
<sequence>MSASSPDETAFLDWFKSKGGTVHPAVGLKHWEGMGRGAVALQDIEPDTLLFSIPRSVLLTTSTASLQSLLSAEDWSSLSGWTPLILSMMREYLRTSTWTPYFALLPSSFDSLMFWSESELAELEGSTVLGKVGRAEADEEFETTVVPFVRAHEDVFGSAEEYTAELFHRMGSLVLSRSFHVESKEQEEDDEETSNDEDEEEEEREDVADVAMVPFADILNAKSGCDNGRSDKFILSAVLCPDALAPQARLFYEPTTLNMMSTSRIPAGAQIFNTYADPPNSDLLRRYGHVDEVNDADLVEVGLETVVDLMGEAKGLSEEEWEARVEWLLEMGIDDTFSIETNHKFPDEMISAIRTFTLDDAEWAKARKKESPPKPKLDADVAEWARKILTERRKEYKTSIEEDEALLADSTLPLRKRMAVIVRLGEKRILAGAQKKLDDEYPPGVPVEKAKEKKEKKRKGEDGAKSGSKKVRR</sequence>
<evidence type="ECO:0000256" key="1">
    <source>
        <dbReference type="ARBA" id="ARBA00022603"/>
    </source>
</evidence>
<dbReference type="PANTHER" id="PTHR13271:SF34">
    <property type="entry name" value="N-LYSINE METHYLTRANSFERASE SETD6"/>
    <property type="match status" value="1"/>
</dbReference>
<dbReference type="EMBL" id="BQKY01000014">
    <property type="protein sequence ID" value="GJN93575.1"/>
    <property type="molecule type" value="Genomic_DNA"/>
</dbReference>
<evidence type="ECO:0000256" key="4">
    <source>
        <dbReference type="SAM" id="MobiDB-lite"/>
    </source>
</evidence>
<dbReference type="Proteomes" id="UP001342314">
    <property type="component" value="Unassembled WGS sequence"/>
</dbReference>
<evidence type="ECO:0000313" key="7">
    <source>
        <dbReference type="Proteomes" id="UP001342314"/>
    </source>
</evidence>
<dbReference type="GO" id="GO:0032259">
    <property type="term" value="P:methylation"/>
    <property type="evidence" value="ECO:0007669"/>
    <property type="project" value="UniProtKB-KW"/>
</dbReference>
<dbReference type="PROSITE" id="PS50280">
    <property type="entry name" value="SET"/>
    <property type="match status" value="1"/>
</dbReference>
<feature type="domain" description="SET" evidence="5">
    <location>
        <begin position="24"/>
        <end position="276"/>
    </location>
</feature>
<feature type="compositionally biased region" description="Basic and acidic residues" evidence="4">
    <location>
        <begin position="448"/>
        <end position="464"/>
    </location>
</feature>
<comment type="caution">
    <text evidence="6">The sequence shown here is derived from an EMBL/GenBank/DDBJ whole genome shotgun (WGS) entry which is preliminary data.</text>
</comment>
<dbReference type="Pfam" id="PF09273">
    <property type="entry name" value="Rubis-subs-bind"/>
    <property type="match status" value="1"/>
</dbReference>